<organism evidence="19 20">
    <name type="scientific">Pseudidiomarina planktonica</name>
    <dbReference type="NCBI Taxonomy" id="1323738"/>
    <lineage>
        <taxon>Bacteria</taxon>
        <taxon>Pseudomonadati</taxon>
        <taxon>Pseudomonadota</taxon>
        <taxon>Gammaproteobacteria</taxon>
        <taxon>Alteromonadales</taxon>
        <taxon>Idiomarinaceae</taxon>
        <taxon>Pseudidiomarina</taxon>
    </lineage>
</organism>
<keyword evidence="9" id="KW-0862">Zinc</keyword>
<dbReference type="SUPFAM" id="SSF63411">
    <property type="entry name" value="LuxS/MPP-like metallohydrolase"/>
    <property type="match status" value="4"/>
</dbReference>
<dbReference type="InterPro" id="IPR011249">
    <property type="entry name" value="Metalloenz_LuxS/M16"/>
</dbReference>
<keyword evidence="8" id="KW-0378">Hydrolase</keyword>
<name>A0A1Y6ERA5_9GAMM</name>
<dbReference type="PROSITE" id="PS00143">
    <property type="entry name" value="INSULINASE"/>
    <property type="match status" value="1"/>
</dbReference>
<reference evidence="20" key="1">
    <citation type="submission" date="2017-04" db="EMBL/GenBank/DDBJ databases">
        <authorList>
            <person name="Varghese N."/>
            <person name="Submissions S."/>
        </authorList>
    </citation>
    <scope>NUCLEOTIDE SEQUENCE [LARGE SCALE GENOMIC DNA]</scope>
</reference>
<proteinExistence type="inferred from homology"/>
<dbReference type="Pfam" id="PF00675">
    <property type="entry name" value="Peptidase_M16"/>
    <property type="match status" value="1"/>
</dbReference>
<dbReference type="PANTHER" id="PTHR43690">
    <property type="entry name" value="NARDILYSIN"/>
    <property type="match status" value="1"/>
</dbReference>
<evidence type="ECO:0000313" key="19">
    <source>
        <dbReference type="EMBL" id="SMQ63480.1"/>
    </source>
</evidence>
<accession>A0A1Y6ERA5</accession>
<dbReference type="InterPro" id="IPR054734">
    <property type="entry name" value="PqqF-like_C_4"/>
</dbReference>
<dbReference type="Pfam" id="PF05193">
    <property type="entry name" value="Peptidase_M16_C"/>
    <property type="match status" value="1"/>
</dbReference>
<dbReference type="InterPro" id="IPR001431">
    <property type="entry name" value="Pept_M16_Zn_BS"/>
</dbReference>
<comment type="cofactor">
    <cofactor evidence="1">
        <name>Zn(2+)</name>
        <dbReference type="ChEBI" id="CHEBI:29105"/>
    </cofactor>
</comment>
<feature type="domain" description="Coenzyme PQQ synthesis protein F-like C-terminal lobe" evidence="18">
    <location>
        <begin position="753"/>
        <end position="852"/>
    </location>
</feature>
<sequence>MQLPALIKSPTDERDYRLIQLNNKLEVLCIHEADADQAAAAMSIHAGHFDDPQESQGLAHFLEHMLFLGTEGYPDPEAYQNFISTYGGHHNAWTGTEYTSFYFSIQHDQLDAALDRFARFFYQPLLAQEWVEKERQAVESEYRLKLNDELRRLYQVHKATANPAHPFSKFSVGNLTTLRDQKNLPLVQQLRAFFAEHYRSQRMRLVLAGPQSLDQLAQLAAAHFEPIQREDSPKQKLSEPLYLPEQLGVEMHVQPVKDARRLILSFPLPAIDNDYAYKTTSFIAHIIGYEGPASLYSALRQRDWVNSLSAGGGISGSNFKDFNINLQLTEEGLQHIDEIVRWVFAYIRLIAATGIDDWRYQERKQLVELNFRYHEPVRTVELASQLAVNAQHYKAEDVIYGDYRMDGLNKHKAREFLELLQPERLRMTIIHRALPTDKVTELYHTPYSIKPFSRSRLQLFKQEPADFSASLPSKNEFISGQLDAHPLEDSSSTSTNPKLFTINKALRIWHLQDPDFRQPKGHIYAGFLLPEVAQSAKNFANARLWCELILDELNERCYDAEIAGLHFNLYPQQRGVTLHIAGFSPAQVKLLEQVVECMRSLLPDPKRWQALRQKLISNWRSAHTHKPMNKLFAELNFYLQPGSFRMDELAVELKQTDFNSFEDITGQFFEQLNVDLLCHGDVPATAVDNIAQVLTDTFRLAEQAPLNAAIPPRMLTRGVCEQRAATSSHSDSALLWFVQGGNADIHEQAGFMLLNQFISPEIFNQLRTEQQLGYLVGSNYLPMQQVPGILMYVQSPTASVSKLRSCLASFAESFLTELPDFLAEGWTAAQQSLVRQLRDQDPNLRIRSQRLWSSITQFDHDFSRLEQLAQAVIDWQPKQMLDFARQNLRDNSAEIWLHTEAKPTERN</sequence>
<dbReference type="InterPro" id="IPR032632">
    <property type="entry name" value="Peptidase_M16_M"/>
</dbReference>
<dbReference type="InterPro" id="IPR050626">
    <property type="entry name" value="Peptidase_M16"/>
</dbReference>
<dbReference type="EC" id="3.4.24.55" evidence="4"/>
<keyword evidence="20" id="KW-1185">Reference proteome</keyword>
<gene>
    <name evidence="19" type="ORF">SAMN06297229_0865</name>
</gene>
<evidence type="ECO:0000256" key="5">
    <source>
        <dbReference type="ARBA" id="ARBA00017565"/>
    </source>
</evidence>
<evidence type="ECO:0000259" key="16">
    <source>
        <dbReference type="Pfam" id="PF05193"/>
    </source>
</evidence>
<dbReference type="Proteomes" id="UP000194450">
    <property type="component" value="Unassembled WGS sequence"/>
</dbReference>
<dbReference type="GO" id="GO:0004222">
    <property type="term" value="F:metalloendopeptidase activity"/>
    <property type="evidence" value="ECO:0007669"/>
    <property type="project" value="UniProtKB-EC"/>
</dbReference>
<dbReference type="InterPro" id="IPR007863">
    <property type="entry name" value="Peptidase_M16_C"/>
</dbReference>
<evidence type="ECO:0000313" key="20">
    <source>
        <dbReference type="Proteomes" id="UP000194450"/>
    </source>
</evidence>
<feature type="domain" description="Peptidase M16 C-terminal" evidence="16">
    <location>
        <begin position="188"/>
        <end position="365"/>
    </location>
</feature>
<evidence type="ECO:0000256" key="2">
    <source>
        <dbReference type="ARBA" id="ARBA00002184"/>
    </source>
</evidence>
<dbReference type="FunFam" id="3.30.830.10:FF:000012">
    <property type="entry name" value="Protease 3"/>
    <property type="match status" value="1"/>
</dbReference>
<dbReference type="FunFam" id="3.30.830.10:FF:000005">
    <property type="entry name" value="nardilysin isoform X1"/>
    <property type="match status" value="1"/>
</dbReference>
<dbReference type="Pfam" id="PF16187">
    <property type="entry name" value="Peptidase_M16_M"/>
    <property type="match status" value="1"/>
</dbReference>
<evidence type="ECO:0000256" key="7">
    <source>
        <dbReference type="ARBA" id="ARBA00022723"/>
    </source>
</evidence>
<evidence type="ECO:0000256" key="10">
    <source>
        <dbReference type="ARBA" id="ARBA00023049"/>
    </source>
</evidence>
<dbReference type="OrthoDB" id="9811314at2"/>
<comment type="similarity">
    <text evidence="3 14">Belongs to the peptidase M16 family.</text>
</comment>
<dbReference type="RefSeq" id="WP_086434010.1">
    <property type="nucleotide sequence ID" value="NZ_FXWH01000001.1"/>
</dbReference>
<keyword evidence="7" id="KW-0479">Metal-binding</keyword>
<dbReference type="Gene3D" id="3.30.830.10">
    <property type="entry name" value="Metalloenzyme, LuxS/M16 peptidase-like"/>
    <property type="match status" value="4"/>
</dbReference>
<evidence type="ECO:0000256" key="8">
    <source>
        <dbReference type="ARBA" id="ARBA00022801"/>
    </source>
</evidence>
<evidence type="ECO:0000256" key="9">
    <source>
        <dbReference type="ARBA" id="ARBA00022833"/>
    </source>
</evidence>
<evidence type="ECO:0000256" key="14">
    <source>
        <dbReference type="RuleBase" id="RU004447"/>
    </source>
</evidence>
<keyword evidence="10" id="KW-0482">Metalloprotease</keyword>
<keyword evidence="6" id="KW-0645">Protease</keyword>
<evidence type="ECO:0000259" key="17">
    <source>
        <dbReference type="Pfam" id="PF16187"/>
    </source>
</evidence>
<evidence type="ECO:0000256" key="4">
    <source>
        <dbReference type="ARBA" id="ARBA00012449"/>
    </source>
</evidence>
<dbReference type="InterPro" id="IPR011765">
    <property type="entry name" value="Pept_M16_N"/>
</dbReference>
<evidence type="ECO:0000256" key="6">
    <source>
        <dbReference type="ARBA" id="ARBA00022670"/>
    </source>
</evidence>
<protein>
    <recommendedName>
        <fullName evidence="5">Protease 3</fullName>
        <ecNumber evidence="4">3.4.24.55</ecNumber>
    </recommendedName>
    <alternativeName>
        <fullName evidence="13">Pitrilysin</fullName>
    </alternativeName>
    <alternativeName>
        <fullName evidence="12">Protease III</fullName>
    </alternativeName>
    <alternativeName>
        <fullName evidence="11">Protease pi</fullName>
    </alternativeName>
</protein>
<comment type="function">
    <text evidence="2">Endopeptidase that degrades small peptides of less than 7 kDa, such as glucagon and insulin.</text>
</comment>
<dbReference type="PANTHER" id="PTHR43690:SF18">
    <property type="entry name" value="INSULIN-DEGRADING ENZYME-RELATED"/>
    <property type="match status" value="1"/>
</dbReference>
<evidence type="ECO:0000256" key="1">
    <source>
        <dbReference type="ARBA" id="ARBA00001947"/>
    </source>
</evidence>
<feature type="domain" description="Peptidase M16 middle/third" evidence="17">
    <location>
        <begin position="371"/>
        <end position="650"/>
    </location>
</feature>
<dbReference type="Pfam" id="PF22456">
    <property type="entry name" value="PqqF-like_C_4"/>
    <property type="match status" value="1"/>
</dbReference>
<feature type="domain" description="Peptidase M16 N-terminal" evidence="15">
    <location>
        <begin position="27"/>
        <end position="163"/>
    </location>
</feature>
<dbReference type="GO" id="GO:0046872">
    <property type="term" value="F:metal ion binding"/>
    <property type="evidence" value="ECO:0007669"/>
    <property type="project" value="UniProtKB-KW"/>
</dbReference>
<evidence type="ECO:0000256" key="11">
    <source>
        <dbReference type="ARBA" id="ARBA00029597"/>
    </source>
</evidence>
<dbReference type="GO" id="GO:0005737">
    <property type="term" value="C:cytoplasm"/>
    <property type="evidence" value="ECO:0007669"/>
    <property type="project" value="UniProtKB-ARBA"/>
</dbReference>
<dbReference type="AlphaFoldDB" id="A0A1Y6ERA5"/>
<dbReference type="EMBL" id="FXWH01000001">
    <property type="protein sequence ID" value="SMQ63480.1"/>
    <property type="molecule type" value="Genomic_DNA"/>
</dbReference>
<evidence type="ECO:0000259" key="18">
    <source>
        <dbReference type="Pfam" id="PF22456"/>
    </source>
</evidence>
<evidence type="ECO:0000256" key="13">
    <source>
        <dbReference type="ARBA" id="ARBA00033450"/>
    </source>
</evidence>
<evidence type="ECO:0000256" key="3">
    <source>
        <dbReference type="ARBA" id="ARBA00007261"/>
    </source>
</evidence>
<dbReference type="GO" id="GO:0006508">
    <property type="term" value="P:proteolysis"/>
    <property type="evidence" value="ECO:0007669"/>
    <property type="project" value="UniProtKB-KW"/>
</dbReference>
<evidence type="ECO:0000259" key="15">
    <source>
        <dbReference type="Pfam" id="PF00675"/>
    </source>
</evidence>
<evidence type="ECO:0000256" key="12">
    <source>
        <dbReference type="ARBA" id="ARBA00031184"/>
    </source>
</evidence>